<protein>
    <recommendedName>
        <fullName evidence="3">Transposase</fullName>
    </recommendedName>
</protein>
<accession>A0ABN1QT97</accession>
<evidence type="ECO:0000313" key="2">
    <source>
        <dbReference type="Proteomes" id="UP001501578"/>
    </source>
</evidence>
<dbReference type="Proteomes" id="UP001501578">
    <property type="component" value="Unassembled WGS sequence"/>
</dbReference>
<sequence>MDEGFYGVHIIQAPQVRWYPIVYRVRRIRVQQNTCECQPVVYEFCSAGGLYFVRKHDRRGPTPIMAETAWIIREQAESVWLAFVADSRRRRC</sequence>
<comment type="caution">
    <text evidence="1">The sequence shown here is derived from an EMBL/GenBank/DDBJ whole genome shotgun (WGS) entry which is preliminary data.</text>
</comment>
<reference evidence="1 2" key="1">
    <citation type="journal article" date="2019" name="Int. J. Syst. Evol. Microbiol.">
        <title>The Global Catalogue of Microorganisms (GCM) 10K type strain sequencing project: providing services to taxonomists for standard genome sequencing and annotation.</title>
        <authorList>
            <consortium name="The Broad Institute Genomics Platform"/>
            <consortium name="The Broad Institute Genome Sequencing Center for Infectious Disease"/>
            <person name="Wu L."/>
            <person name="Ma J."/>
        </authorList>
    </citation>
    <scope>NUCLEOTIDE SEQUENCE [LARGE SCALE GENOMIC DNA]</scope>
    <source>
        <strain evidence="1 2">JCM 11136</strain>
    </source>
</reference>
<dbReference type="EMBL" id="BAAAHQ010000040">
    <property type="protein sequence ID" value="GAA0947021.1"/>
    <property type="molecule type" value="Genomic_DNA"/>
</dbReference>
<keyword evidence="2" id="KW-1185">Reference proteome</keyword>
<evidence type="ECO:0000313" key="1">
    <source>
        <dbReference type="EMBL" id="GAA0947021.1"/>
    </source>
</evidence>
<gene>
    <name evidence="1" type="ORF">GCM10009560_63180</name>
</gene>
<proteinExistence type="predicted"/>
<name>A0ABN1QT97_9ACTN</name>
<organism evidence="1 2">
    <name type="scientific">Nonomuraea longicatena</name>
    <dbReference type="NCBI Taxonomy" id="83682"/>
    <lineage>
        <taxon>Bacteria</taxon>
        <taxon>Bacillati</taxon>
        <taxon>Actinomycetota</taxon>
        <taxon>Actinomycetes</taxon>
        <taxon>Streptosporangiales</taxon>
        <taxon>Streptosporangiaceae</taxon>
        <taxon>Nonomuraea</taxon>
    </lineage>
</organism>
<evidence type="ECO:0008006" key="3">
    <source>
        <dbReference type="Google" id="ProtNLM"/>
    </source>
</evidence>